<comment type="subcellular location">
    <subcellularLocation>
        <location evidence="1">Cell membrane</location>
        <topology evidence="1">Multi-pass membrane protein</topology>
    </subcellularLocation>
</comment>
<evidence type="ECO:0000256" key="4">
    <source>
        <dbReference type="ARBA" id="ARBA00022989"/>
    </source>
</evidence>
<dbReference type="PANTHER" id="PTHR33406:SF13">
    <property type="entry name" value="MEMBRANE PROTEIN YDFJ"/>
    <property type="match status" value="1"/>
</dbReference>
<sequence>MSENTESSWLQFATDRPRLTVWAMVVATLALVALAALPSVWPERFGLLNPLTIDTDPENMLSSDEPVRVFHDDMKEQFSLYDMVVVGVVNESNPDGVFNVGSLRRIYELTEYASTLRWPDPDNPGRQEGVVEEDMLALSRVDNIEQEGVGSVRFSWLMPEPPDTRNQALAILERAQRIPLFDNTLVSADGKAVALYLPLTSKDMSYRVREALLDKVAGWKDTGDQVYITGLPVAEDTFGVQMFYQMAISAPLAMLVIFLVMWWFFRHVRLITSAMIVAMVAAASTMALLVISGSTVHIMSSMIPVFIMPIAVLDAVHILSEFFDRYPLHRDRHRAIREVMGILFKPMLFTTLTTMAGFASLALTPIPPVQVFGIFIAIGVFLAWLCTVTFIPAYIMLMPERRLTGFGHAAGDPDQDTVMGRWLRRLGEGVVSHARAVLVVTMVVVVAAGYGISLIRINDNPVKWFEPEHPIRVADRVLNEHFGGTYMAYLALVPEGDNAAQDNQIFKRPEVLRYIARLQQRLGETGVVGKSNSVADLVKTVHRELLGGDAGAFRIPDSPAAVAQTLLTYQNGHRPQDLWHFVTPDYRRASIWVQLTSGDNRDMSRVVQALDDFIAANPPPASIQARWFGLNYINVVWQEKMVSGMAMALFGSFVVVLLLMALLFRSLLWGLLCMIPLTVTIGAIYGLIGIVGKNYDMPVAVLSALSLGLAVDYAIHFLARTRATQAETGSWRRSVAPMFGEPARAITRNAIVLGVGFLPLLAAPLVPYQTVGVFIAAILLTAGLSTLLILPALVTLLQRWLFPGARRAAPNPQNQEEGVQ</sequence>
<feature type="domain" description="SSD" evidence="7">
    <location>
        <begin position="275"/>
        <end position="397"/>
    </location>
</feature>
<dbReference type="Pfam" id="PF03176">
    <property type="entry name" value="MMPL"/>
    <property type="match status" value="2"/>
</dbReference>
<keyword evidence="5 6" id="KW-0472">Membrane</keyword>
<dbReference type="Gene3D" id="1.20.1640.10">
    <property type="entry name" value="Multidrug efflux transporter AcrB transmembrane domain"/>
    <property type="match status" value="2"/>
</dbReference>
<dbReference type="GO" id="GO:0005886">
    <property type="term" value="C:plasma membrane"/>
    <property type="evidence" value="ECO:0007669"/>
    <property type="project" value="UniProtKB-SubCell"/>
</dbReference>
<dbReference type="EMBL" id="QRDH01000015">
    <property type="protein sequence ID" value="RDU39191.1"/>
    <property type="molecule type" value="Genomic_DNA"/>
</dbReference>
<evidence type="ECO:0000256" key="1">
    <source>
        <dbReference type="ARBA" id="ARBA00004651"/>
    </source>
</evidence>
<evidence type="ECO:0000256" key="5">
    <source>
        <dbReference type="ARBA" id="ARBA00023136"/>
    </source>
</evidence>
<keyword evidence="4 6" id="KW-1133">Transmembrane helix</keyword>
<dbReference type="RefSeq" id="WP_104272257.1">
    <property type="nucleotide sequence ID" value="NZ_PSSW01000016.1"/>
</dbReference>
<gene>
    <name evidence="8" type="ORF">DXI23_19750</name>
</gene>
<evidence type="ECO:0000313" key="9">
    <source>
        <dbReference type="Proteomes" id="UP000256431"/>
    </source>
</evidence>
<dbReference type="SUPFAM" id="SSF82866">
    <property type="entry name" value="Multidrug efflux transporter AcrB transmembrane domain"/>
    <property type="match status" value="2"/>
</dbReference>
<feature type="transmembrane region" description="Helical" evidence="6">
    <location>
        <begin position="774"/>
        <end position="797"/>
    </location>
</feature>
<dbReference type="Proteomes" id="UP000256431">
    <property type="component" value="Unassembled WGS sequence"/>
</dbReference>
<feature type="transmembrane region" description="Helical" evidence="6">
    <location>
        <begin position="671"/>
        <end position="691"/>
    </location>
</feature>
<feature type="transmembrane region" description="Helical" evidence="6">
    <location>
        <begin position="750"/>
        <end position="768"/>
    </location>
</feature>
<feature type="transmembrane region" description="Helical" evidence="6">
    <location>
        <begin position="242"/>
        <end position="265"/>
    </location>
</feature>
<keyword evidence="9" id="KW-1185">Reference proteome</keyword>
<evidence type="ECO:0000256" key="2">
    <source>
        <dbReference type="ARBA" id="ARBA00022475"/>
    </source>
</evidence>
<evidence type="ECO:0000256" key="6">
    <source>
        <dbReference type="SAM" id="Phobius"/>
    </source>
</evidence>
<organism evidence="8 9">
    <name type="scientific">Marinobacter flavimaris</name>
    <dbReference type="NCBI Taxonomy" id="262076"/>
    <lineage>
        <taxon>Bacteria</taxon>
        <taxon>Pseudomonadati</taxon>
        <taxon>Pseudomonadota</taxon>
        <taxon>Gammaproteobacteria</taxon>
        <taxon>Pseudomonadales</taxon>
        <taxon>Marinobacteraceae</taxon>
        <taxon>Marinobacter</taxon>
    </lineage>
</organism>
<feature type="transmembrane region" description="Helical" evidence="6">
    <location>
        <begin position="303"/>
        <end position="323"/>
    </location>
</feature>
<reference evidence="8 9" key="1">
    <citation type="submission" date="2018-08" db="EMBL/GenBank/DDBJ databases">
        <title>Genome sequence of Marinobacter flavimaris KCTC 12185.</title>
        <authorList>
            <person name="Chun J."/>
            <person name="Kim B.-Y."/>
            <person name="Choi S.-B."/>
            <person name="Kwak M.-J."/>
        </authorList>
    </citation>
    <scope>NUCLEOTIDE SEQUENCE [LARGE SCALE GENOMIC DNA]</scope>
    <source>
        <strain evidence="8 9">KCTC 12185</strain>
    </source>
</reference>
<feature type="transmembrane region" description="Helical" evidence="6">
    <location>
        <begin position="343"/>
        <end position="366"/>
    </location>
</feature>
<evidence type="ECO:0000313" key="8">
    <source>
        <dbReference type="EMBL" id="RDU39191.1"/>
    </source>
</evidence>
<evidence type="ECO:0000259" key="7">
    <source>
        <dbReference type="PROSITE" id="PS50156"/>
    </source>
</evidence>
<evidence type="ECO:0000256" key="3">
    <source>
        <dbReference type="ARBA" id="ARBA00022692"/>
    </source>
</evidence>
<dbReference type="PROSITE" id="PS50156">
    <property type="entry name" value="SSD"/>
    <property type="match status" value="1"/>
</dbReference>
<protein>
    <submittedName>
        <fullName evidence="8">RND transporter</fullName>
    </submittedName>
</protein>
<feature type="transmembrane region" description="Helical" evidence="6">
    <location>
        <begin position="697"/>
        <end position="715"/>
    </location>
</feature>
<feature type="transmembrane region" description="Helical" evidence="6">
    <location>
        <begin position="434"/>
        <end position="455"/>
    </location>
</feature>
<keyword evidence="3 6" id="KW-0812">Transmembrane</keyword>
<keyword evidence="2" id="KW-1003">Cell membrane</keyword>
<feature type="transmembrane region" description="Helical" evidence="6">
    <location>
        <begin position="372"/>
        <end position="397"/>
    </location>
</feature>
<feature type="transmembrane region" description="Helical" evidence="6">
    <location>
        <begin position="641"/>
        <end position="664"/>
    </location>
</feature>
<dbReference type="InterPro" id="IPR000731">
    <property type="entry name" value="SSD"/>
</dbReference>
<dbReference type="PANTHER" id="PTHR33406">
    <property type="entry name" value="MEMBRANE PROTEIN MJ1562-RELATED"/>
    <property type="match status" value="1"/>
</dbReference>
<dbReference type="InterPro" id="IPR004869">
    <property type="entry name" value="MMPL_dom"/>
</dbReference>
<dbReference type="AlphaFoldDB" id="A0A3D8GYD1"/>
<name>A0A3D8GYD1_9GAMM</name>
<feature type="transmembrane region" description="Helical" evidence="6">
    <location>
        <begin position="270"/>
        <end position="291"/>
    </location>
</feature>
<feature type="transmembrane region" description="Helical" evidence="6">
    <location>
        <begin position="21"/>
        <end position="41"/>
    </location>
</feature>
<comment type="caution">
    <text evidence="8">The sequence shown here is derived from an EMBL/GenBank/DDBJ whole genome shotgun (WGS) entry which is preliminary data.</text>
</comment>
<accession>A0A3D8GYD1</accession>
<dbReference type="InterPro" id="IPR050545">
    <property type="entry name" value="Mycobact_MmpL"/>
</dbReference>
<proteinExistence type="predicted"/>